<gene>
    <name evidence="1" type="ORF">SCARUB_00446</name>
</gene>
<dbReference type="InterPro" id="IPR010985">
    <property type="entry name" value="Ribbon_hlx_hlx"/>
</dbReference>
<dbReference type="SUPFAM" id="SSF143100">
    <property type="entry name" value="TTHA1013/TTHA0281-like"/>
    <property type="match status" value="1"/>
</dbReference>
<dbReference type="Gene3D" id="1.10.1220.10">
    <property type="entry name" value="Met repressor-like"/>
    <property type="match status" value="1"/>
</dbReference>
<comment type="caution">
    <text evidence="1">The sequence shown here is derived from an EMBL/GenBank/DDBJ whole genome shotgun (WGS) entry which is preliminary data.</text>
</comment>
<dbReference type="GO" id="GO:0006355">
    <property type="term" value="P:regulation of DNA-templated transcription"/>
    <property type="evidence" value="ECO:0007669"/>
    <property type="project" value="InterPro"/>
</dbReference>
<evidence type="ECO:0008006" key="3">
    <source>
        <dbReference type="Google" id="ProtNLM"/>
    </source>
</evidence>
<dbReference type="InterPro" id="IPR008651">
    <property type="entry name" value="Uncharacterised_HicB"/>
</dbReference>
<dbReference type="InterPro" id="IPR035069">
    <property type="entry name" value="TTHA1013/TTHA0281-like"/>
</dbReference>
<evidence type="ECO:0000313" key="1">
    <source>
        <dbReference type="EMBL" id="ODS34435.1"/>
    </source>
</evidence>
<sequence length="111" mass="12953">MEYKDYISKVEFDEEAGIFHGEVINTRDVITFQGKSVNELWKAMKESIDDYLDFCKVRNEEPDKPFSGKFTVRIDPELHRKIFQQARLANKSLNSLVKEVLESLAHRESAN</sequence>
<organism evidence="1 2">
    <name type="scientific">Candidatus Scalindua rubra</name>
    <dbReference type="NCBI Taxonomy" id="1872076"/>
    <lineage>
        <taxon>Bacteria</taxon>
        <taxon>Pseudomonadati</taxon>
        <taxon>Planctomycetota</taxon>
        <taxon>Candidatus Brocadiia</taxon>
        <taxon>Candidatus Brocadiales</taxon>
        <taxon>Candidatus Scalinduaceae</taxon>
        <taxon>Candidatus Scalindua</taxon>
    </lineage>
</organism>
<evidence type="ECO:0000313" key="2">
    <source>
        <dbReference type="Proteomes" id="UP000094056"/>
    </source>
</evidence>
<name>A0A1E3XFN5_9BACT</name>
<proteinExistence type="predicted"/>
<dbReference type="SUPFAM" id="SSF47598">
    <property type="entry name" value="Ribbon-helix-helix"/>
    <property type="match status" value="1"/>
</dbReference>
<protein>
    <recommendedName>
        <fullName evidence="3">HicB family protein</fullName>
    </recommendedName>
</protein>
<dbReference type="AlphaFoldDB" id="A0A1E3XFN5"/>
<reference evidence="1 2" key="1">
    <citation type="submission" date="2016-07" db="EMBL/GenBank/DDBJ databases">
        <title>Draft genome of Scalindua rubra, obtained from a brine-seawater interface in the Red Sea, sheds light on salt adaptation in anammox bacteria.</title>
        <authorList>
            <person name="Speth D.R."/>
            <person name="Lagkouvardos I."/>
            <person name="Wang Y."/>
            <person name="Qian P.-Y."/>
            <person name="Dutilh B.E."/>
            <person name="Jetten M.S."/>
        </authorList>
    </citation>
    <scope>NUCLEOTIDE SEQUENCE [LARGE SCALE GENOMIC DNA]</scope>
    <source>
        <strain evidence="1">BSI-1</strain>
    </source>
</reference>
<dbReference type="PATRIC" id="fig|1872076.5.peg.505"/>
<dbReference type="Pfam" id="PF05534">
    <property type="entry name" value="HicB"/>
    <property type="match status" value="1"/>
</dbReference>
<accession>A0A1E3XFN5</accession>
<dbReference type="Proteomes" id="UP000094056">
    <property type="component" value="Unassembled WGS sequence"/>
</dbReference>
<dbReference type="InterPro" id="IPR013321">
    <property type="entry name" value="Arc_rbn_hlx_hlx"/>
</dbReference>
<dbReference type="EMBL" id="MAYW01000007">
    <property type="protein sequence ID" value="ODS34435.1"/>
    <property type="molecule type" value="Genomic_DNA"/>
</dbReference>